<evidence type="ECO:0000313" key="3">
    <source>
        <dbReference type="Proteomes" id="UP000268469"/>
    </source>
</evidence>
<reference evidence="2 3" key="1">
    <citation type="submission" date="2018-06" db="EMBL/GenBank/DDBJ databases">
        <title>Extensive metabolic versatility and redundancy in microbially diverse, dynamic hydrothermal sediments.</title>
        <authorList>
            <person name="Dombrowski N."/>
            <person name="Teske A."/>
            <person name="Baker B.J."/>
        </authorList>
    </citation>
    <scope>NUCLEOTIDE SEQUENCE [LARGE SCALE GENOMIC DNA]</scope>
    <source>
        <strain evidence="2">B36_G15</strain>
    </source>
</reference>
<dbReference type="GO" id="GO:0008757">
    <property type="term" value="F:S-adenosylmethionine-dependent methyltransferase activity"/>
    <property type="evidence" value="ECO:0007669"/>
    <property type="project" value="InterPro"/>
</dbReference>
<sequence>MTVSDCGKRDLFNSELSEKRVRLEPLIARLRPGIIVEFGCGSGFILEMVSEQFPDSIIIGVDQRFDRLRNVAEKGLKNVIPVSGDITGPLFLANTFDSGLFIAVLHEIFSRSGKRGLTQALKLAHDVLKKEGILLIQDFLKPEPEPVELIFRSKAIEARFYRFAREYRPRRINFERIDDGVRIDAADAVEFVCKCHATDEGHWQEEMGETHFFFTEAEYLEVVRRIGFTVVEMRKVQRIKDWRPEVGDELEVRSIHPYPDRWIQLILKKRCDLPGAGCLRTCLPIHAGE</sequence>
<organism evidence="2 3">
    <name type="scientific">candidate division WOR-3 bacterium</name>
    <dbReference type="NCBI Taxonomy" id="2052148"/>
    <lineage>
        <taxon>Bacteria</taxon>
        <taxon>Bacteria division WOR-3</taxon>
    </lineage>
</organism>
<dbReference type="InterPro" id="IPR013216">
    <property type="entry name" value="Methyltransf_11"/>
</dbReference>
<evidence type="ECO:0000313" key="2">
    <source>
        <dbReference type="EMBL" id="RKX70273.1"/>
    </source>
</evidence>
<name>A0A660SI04_UNCW3</name>
<dbReference type="Pfam" id="PF08241">
    <property type="entry name" value="Methyltransf_11"/>
    <property type="match status" value="1"/>
</dbReference>
<protein>
    <recommendedName>
        <fullName evidence="1">Methyltransferase type 11 domain-containing protein</fullName>
    </recommendedName>
</protein>
<dbReference type="AlphaFoldDB" id="A0A660SI04"/>
<dbReference type="Gene3D" id="3.40.50.150">
    <property type="entry name" value="Vaccinia Virus protein VP39"/>
    <property type="match status" value="1"/>
</dbReference>
<proteinExistence type="predicted"/>
<comment type="caution">
    <text evidence="2">The sequence shown here is derived from an EMBL/GenBank/DDBJ whole genome shotgun (WGS) entry which is preliminary data.</text>
</comment>
<evidence type="ECO:0000259" key="1">
    <source>
        <dbReference type="Pfam" id="PF08241"/>
    </source>
</evidence>
<accession>A0A660SI04</accession>
<dbReference type="Proteomes" id="UP000268469">
    <property type="component" value="Unassembled WGS sequence"/>
</dbReference>
<dbReference type="EMBL" id="QNBE01000044">
    <property type="protein sequence ID" value="RKX70273.1"/>
    <property type="molecule type" value="Genomic_DNA"/>
</dbReference>
<dbReference type="CDD" id="cd02440">
    <property type="entry name" value="AdoMet_MTases"/>
    <property type="match status" value="1"/>
</dbReference>
<feature type="domain" description="Methyltransferase type 11" evidence="1">
    <location>
        <begin position="37"/>
        <end position="136"/>
    </location>
</feature>
<gene>
    <name evidence="2" type="ORF">DRP53_05490</name>
</gene>
<dbReference type="InterPro" id="IPR029063">
    <property type="entry name" value="SAM-dependent_MTases_sf"/>
</dbReference>
<dbReference type="SUPFAM" id="SSF53335">
    <property type="entry name" value="S-adenosyl-L-methionine-dependent methyltransferases"/>
    <property type="match status" value="1"/>
</dbReference>